<reference evidence="1 2" key="1">
    <citation type="submission" date="2018-10" db="EMBL/GenBank/DDBJ databases">
        <title>Genome-centric metagenomics revealed C2 chemical producing, CO utilizing Clostridium with novel acetogenic gene cluster.</title>
        <authorList>
            <person name="Kang H."/>
            <person name="Park B."/>
            <person name="Choi I.G."/>
            <person name="Chang I.S."/>
        </authorList>
    </citation>
    <scope>NUCLEOTIDE SEQUENCE [LARGE SCALE GENOMIC DNA]</scope>
    <source>
        <strain evidence="1 2">H21-9</strain>
    </source>
</reference>
<accession>A0A3M0SC19</accession>
<comment type="caution">
    <text evidence="1">The sequence shown here is derived from an EMBL/GenBank/DDBJ whole genome shotgun (WGS) entry which is preliminary data.</text>
</comment>
<dbReference type="RefSeq" id="WP_023163384.1">
    <property type="nucleotide sequence ID" value="NZ_CP110420.1"/>
</dbReference>
<sequence length="100" mass="11807">MFNDKMRLINETVFIDTIKKTSMCLKKSNDILENLKDGVTNNEYYNALYILDKTCKILENLSEMNFKEAKLYTKLMLHKSGNEEIENKVEDDNIKQFSKE</sequence>
<dbReference type="EMBL" id="RFAQ01000074">
    <property type="protein sequence ID" value="RMC95184.1"/>
    <property type="molecule type" value="Genomic_DNA"/>
</dbReference>
<evidence type="ECO:0000313" key="2">
    <source>
        <dbReference type="Proteomes" id="UP000277999"/>
    </source>
</evidence>
<organism evidence="1 2">
    <name type="scientific">Clostridium autoethanogenum</name>
    <dbReference type="NCBI Taxonomy" id="84023"/>
    <lineage>
        <taxon>Bacteria</taxon>
        <taxon>Bacillati</taxon>
        <taxon>Bacillota</taxon>
        <taxon>Clostridia</taxon>
        <taxon>Eubacteriales</taxon>
        <taxon>Clostridiaceae</taxon>
        <taxon>Clostridium</taxon>
    </lineage>
</organism>
<proteinExistence type="predicted"/>
<name>A0A3M0SC19_9CLOT</name>
<dbReference type="AlphaFoldDB" id="A0A3M0SC19"/>
<gene>
    <name evidence="1" type="ORF">D9O40_16730</name>
</gene>
<evidence type="ECO:0000313" key="1">
    <source>
        <dbReference type="EMBL" id="RMC95184.1"/>
    </source>
</evidence>
<dbReference type="Proteomes" id="UP000277999">
    <property type="component" value="Unassembled WGS sequence"/>
</dbReference>
<protein>
    <submittedName>
        <fullName evidence="1">Uncharacterized protein</fullName>
    </submittedName>
</protein>